<dbReference type="Proteomes" id="UP000014974">
    <property type="component" value="Unassembled WGS sequence"/>
</dbReference>
<protein>
    <submittedName>
        <fullName evidence="1">Uncharacterized protein</fullName>
    </submittedName>
</protein>
<accession>S7VHX0</accession>
<dbReference type="AlphaFoldDB" id="S7VHX0"/>
<reference evidence="1 2" key="1">
    <citation type="journal article" date="2013" name="Genome Announc.">
        <title>Draft Genome Sequence of Cyclobacterium qasimii Strain M12-11BT, Isolated from Arctic Marine Sediment.</title>
        <authorList>
            <person name="Shivaji S."/>
            <person name="Ara S."/>
            <person name="Singh A."/>
            <person name="Kumar Pinnaka A."/>
        </authorList>
    </citation>
    <scope>NUCLEOTIDE SEQUENCE [LARGE SCALE GENOMIC DNA]</scope>
    <source>
        <strain evidence="1 2">M12-11B</strain>
    </source>
</reference>
<name>S7VHX0_9BACT</name>
<evidence type="ECO:0000313" key="1">
    <source>
        <dbReference type="EMBL" id="EPR69127.1"/>
    </source>
</evidence>
<comment type="caution">
    <text evidence="1">The sequence shown here is derived from an EMBL/GenBank/DDBJ whole genome shotgun (WGS) entry which is preliminary data.</text>
</comment>
<evidence type="ECO:0000313" key="2">
    <source>
        <dbReference type="Proteomes" id="UP000014974"/>
    </source>
</evidence>
<dbReference type="EMBL" id="ATNM01000074">
    <property type="protein sequence ID" value="EPR69127.1"/>
    <property type="molecule type" value="Genomic_DNA"/>
</dbReference>
<sequence>MLNLLFLKYSDTRLFSVEEKSGPTDLAKVSFLIKIELI</sequence>
<gene>
    <name evidence="1" type="ORF">ADICYQ_1899</name>
</gene>
<dbReference type="STRING" id="641524.ADICYQ_1899"/>
<proteinExistence type="predicted"/>
<organism evidence="1 2">
    <name type="scientific">Cyclobacterium qasimii M12-11B</name>
    <dbReference type="NCBI Taxonomy" id="641524"/>
    <lineage>
        <taxon>Bacteria</taxon>
        <taxon>Pseudomonadati</taxon>
        <taxon>Bacteroidota</taxon>
        <taxon>Cytophagia</taxon>
        <taxon>Cytophagales</taxon>
        <taxon>Cyclobacteriaceae</taxon>
        <taxon>Cyclobacterium</taxon>
    </lineage>
</organism>